<protein>
    <submittedName>
        <fullName evidence="4">Uncharacterized protein</fullName>
    </submittedName>
</protein>
<dbReference type="PROSITE" id="PS50088">
    <property type="entry name" value="ANK_REPEAT"/>
    <property type="match status" value="2"/>
</dbReference>
<dbReference type="EMBL" id="CABFOC020000014">
    <property type="protein sequence ID" value="CAH0046369.1"/>
    <property type="molecule type" value="Genomic_DNA"/>
</dbReference>
<dbReference type="AlphaFoldDB" id="A0A9N9YZN7"/>
<keyword evidence="1" id="KW-0677">Repeat</keyword>
<evidence type="ECO:0000313" key="5">
    <source>
        <dbReference type="Proteomes" id="UP000775872"/>
    </source>
</evidence>
<dbReference type="PANTHER" id="PTHR24198">
    <property type="entry name" value="ANKYRIN REPEAT AND PROTEIN KINASE DOMAIN-CONTAINING PROTEIN"/>
    <property type="match status" value="1"/>
</dbReference>
<evidence type="ECO:0000256" key="3">
    <source>
        <dbReference type="PROSITE-ProRule" id="PRU00023"/>
    </source>
</evidence>
<dbReference type="PROSITE" id="PS50297">
    <property type="entry name" value="ANK_REP_REGION"/>
    <property type="match status" value="2"/>
</dbReference>
<dbReference type="InterPro" id="IPR002110">
    <property type="entry name" value="Ankyrin_rpt"/>
</dbReference>
<name>A0A9N9YZN7_9HYPO</name>
<gene>
    <name evidence="4" type="ORF">CSOL1703_00012103</name>
</gene>
<dbReference type="PANTHER" id="PTHR24198:SF165">
    <property type="entry name" value="ANKYRIN REPEAT-CONTAINING PROTEIN-RELATED"/>
    <property type="match status" value="1"/>
</dbReference>
<feature type="repeat" description="ANK" evidence="3">
    <location>
        <begin position="140"/>
        <end position="172"/>
    </location>
</feature>
<evidence type="ECO:0000313" key="4">
    <source>
        <dbReference type="EMBL" id="CAH0046369.1"/>
    </source>
</evidence>
<dbReference type="SMART" id="SM00248">
    <property type="entry name" value="ANK"/>
    <property type="match status" value="9"/>
</dbReference>
<keyword evidence="2 3" id="KW-0040">ANK repeat</keyword>
<dbReference type="Gene3D" id="1.25.40.20">
    <property type="entry name" value="Ankyrin repeat-containing domain"/>
    <property type="match status" value="2"/>
</dbReference>
<feature type="repeat" description="ANK" evidence="3">
    <location>
        <begin position="366"/>
        <end position="388"/>
    </location>
</feature>
<keyword evidence="5" id="KW-1185">Reference proteome</keyword>
<dbReference type="Pfam" id="PF12796">
    <property type="entry name" value="Ank_2"/>
    <property type="match status" value="1"/>
</dbReference>
<reference evidence="4 5" key="2">
    <citation type="submission" date="2021-10" db="EMBL/GenBank/DDBJ databases">
        <authorList>
            <person name="Piombo E."/>
        </authorList>
    </citation>
    <scope>NUCLEOTIDE SEQUENCE [LARGE SCALE GENOMIC DNA]</scope>
</reference>
<dbReference type="InterPro" id="IPR036770">
    <property type="entry name" value="Ankyrin_rpt-contain_sf"/>
</dbReference>
<dbReference type="SUPFAM" id="SSF48403">
    <property type="entry name" value="Ankyrin repeat"/>
    <property type="match status" value="1"/>
</dbReference>
<sequence length="709" mass="77610">MAQAQAPELEQSPTWVEADDEVVEMDIIQDEDAPTSGSVFDRVPPEIIIHIAEVSTWDEEAGHWQHPASYARHHSSLARVNTRFHRLLEPELYKRNKKYDSALLSCVRWAAEFGSLGTMLKARQYGFKFDQQNERANNAIEVNPLHCALHNGHSNVTAFLVENGANVHAPSSPTLCVDCNVDWKLYHHMSTDTLEPVYPLHTALVHGRPQDVRCLVEHGAYLVAKNVSAIFGLFRSGHMDLVRQYMLNRTDPVSQNAQLLFAASTKDLALLTHLLDRPGASLAKATNTAQETALHLAVSSSGAHPATIEDATAVVEFLCQHPDINVCAIDGYGRTPFLQAVRYGMVPVVQMLLAHPAIDGHELDYYGLNGLHLAAYNGQLEMVKLLTEQSDADIKAIGLGSESVLRLACEKREGSDSAEVIRYLIFAGAPLYPDGVEKPDMLLHCLCVMNLECAHVLLQAGMTVSGDIIDSTVVYGTGGLTLVQAMLKEPRTCQAEVLSYLIDFGIDVNRGGIGLDKPHNIHEPRFGDCPLVFAAVGAKSIECMRMLISAGGKATIDGDPMMLWRYCYMTWENNVVEDKSVAPQAERLATLVQMGYPIGQSDPSALGFACQAAIYGSHALLELVLELAEPGSINPNYMRDLVWLYYHFTGPNIAKAQEVIATLRAAHQRLFGYAPDHGAVIMEVELDGTPEEQCEVIAGAVSLCGLGNI</sequence>
<accession>A0A9N9YZN7</accession>
<dbReference type="OrthoDB" id="341259at2759"/>
<dbReference type="Pfam" id="PF00023">
    <property type="entry name" value="Ank"/>
    <property type="match status" value="1"/>
</dbReference>
<organism evidence="4 5">
    <name type="scientific">Clonostachys solani</name>
    <dbReference type="NCBI Taxonomy" id="160281"/>
    <lineage>
        <taxon>Eukaryota</taxon>
        <taxon>Fungi</taxon>
        <taxon>Dikarya</taxon>
        <taxon>Ascomycota</taxon>
        <taxon>Pezizomycotina</taxon>
        <taxon>Sordariomycetes</taxon>
        <taxon>Hypocreomycetidae</taxon>
        <taxon>Hypocreales</taxon>
        <taxon>Bionectriaceae</taxon>
        <taxon>Clonostachys</taxon>
    </lineage>
</organism>
<evidence type="ECO:0000256" key="2">
    <source>
        <dbReference type="ARBA" id="ARBA00023043"/>
    </source>
</evidence>
<comment type="caution">
    <text evidence="4">The sequence shown here is derived from an EMBL/GenBank/DDBJ whole genome shotgun (WGS) entry which is preliminary data.</text>
</comment>
<proteinExistence type="predicted"/>
<evidence type="ECO:0000256" key="1">
    <source>
        <dbReference type="ARBA" id="ARBA00022737"/>
    </source>
</evidence>
<dbReference type="Proteomes" id="UP000775872">
    <property type="component" value="Unassembled WGS sequence"/>
</dbReference>
<reference evidence="5" key="1">
    <citation type="submission" date="2019-06" db="EMBL/GenBank/DDBJ databases">
        <authorList>
            <person name="Broberg M."/>
        </authorList>
    </citation>
    <scope>NUCLEOTIDE SEQUENCE [LARGE SCALE GENOMIC DNA]</scope>
</reference>